<dbReference type="InterPro" id="IPR051263">
    <property type="entry name" value="C-type_cytochrome_biogenesis"/>
</dbReference>
<evidence type="ECO:0000256" key="3">
    <source>
        <dbReference type="SAM" id="Phobius"/>
    </source>
</evidence>
<protein>
    <submittedName>
        <fullName evidence="4">Tetratricopeptide repeat protein</fullName>
    </submittedName>
</protein>
<keyword evidence="3" id="KW-1133">Transmembrane helix</keyword>
<evidence type="ECO:0000313" key="4">
    <source>
        <dbReference type="EMBL" id="MCR2832824.1"/>
    </source>
</evidence>
<proteinExistence type="predicted"/>
<feature type="transmembrane region" description="Helical" evidence="3">
    <location>
        <begin position="24"/>
        <end position="43"/>
    </location>
</feature>
<feature type="repeat" description="TPR" evidence="2">
    <location>
        <begin position="77"/>
        <end position="110"/>
    </location>
</feature>
<reference evidence="4 5" key="1">
    <citation type="submission" date="2022-08" db="EMBL/GenBank/DDBJ databases">
        <title>Polyphasic taxonomy analysis of Qipengyuania sp.RS5-5.</title>
        <authorList>
            <person name="Xamxidin M."/>
            <person name="Wu M."/>
        </authorList>
    </citation>
    <scope>NUCLEOTIDE SEQUENCE [LARGE SCALE GENOMIC DNA]</scope>
    <source>
        <strain evidence="4 5">RS5-5</strain>
    </source>
</reference>
<dbReference type="InterPro" id="IPR019734">
    <property type="entry name" value="TPR_rpt"/>
</dbReference>
<dbReference type="EMBL" id="JANKHH010000001">
    <property type="protein sequence ID" value="MCR2832824.1"/>
    <property type="molecule type" value="Genomic_DNA"/>
</dbReference>
<comment type="caution">
    <text evidence="4">The sequence shown here is derived from an EMBL/GenBank/DDBJ whole genome shotgun (WGS) entry which is preliminary data.</text>
</comment>
<keyword evidence="2" id="KW-0802">TPR repeat</keyword>
<dbReference type="InterPro" id="IPR011990">
    <property type="entry name" value="TPR-like_helical_dom_sf"/>
</dbReference>
<dbReference type="SMART" id="SM00028">
    <property type="entry name" value="TPR"/>
    <property type="match status" value="3"/>
</dbReference>
<keyword evidence="1" id="KW-0201">Cytochrome c-type biogenesis</keyword>
<organism evidence="4 5">
    <name type="scientific">Parerythrobacter lacustris</name>
    <dbReference type="NCBI Taxonomy" id="2969984"/>
    <lineage>
        <taxon>Bacteria</taxon>
        <taxon>Pseudomonadati</taxon>
        <taxon>Pseudomonadota</taxon>
        <taxon>Alphaproteobacteria</taxon>
        <taxon>Sphingomonadales</taxon>
        <taxon>Erythrobacteraceae</taxon>
        <taxon>Parerythrobacter</taxon>
    </lineage>
</organism>
<keyword evidence="3" id="KW-0472">Membrane</keyword>
<dbReference type="RefSeq" id="WP_257594581.1">
    <property type="nucleotide sequence ID" value="NZ_JANKHH010000001.1"/>
</dbReference>
<dbReference type="Pfam" id="PF13428">
    <property type="entry name" value="TPR_14"/>
    <property type="match status" value="1"/>
</dbReference>
<evidence type="ECO:0000256" key="2">
    <source>
        <dbReference type="PROSITE-ProRule" id="PRU00339"/>
    </source>
</evidence>
<keyword evidence="3" id="KW-0812">Transmembrane</keyword>
<sequence>MEDQKTDSPPAADAKEKGVSRGGLALLGVGAALLAGVVGWNALKDGGEEPAPVVAAEGAPLTLEQLRERAEADPLNSEAWTELGFALSDTGDFAGAARAYRQAIEGDKDNAALWSALGEMRIYAEESNPMPPGALMAFQKAFELDPTDYRARYFLAVQKDLTGDHEGAIADWLALLEDTPAGAPWDENLQRTIEQSGKKYGIETASRIAKATSARPEAPQLTAGNAIPGPSQQDLEGASAIPPGEQRDMAVGMVESLEGKLRANPKNPDGWVMLMRSRMTLGEPDKARKALADAVKANPANADRLKDEAAALGVPGT</sequence>
<dbReference type="Proteomes" id="UP001206067">
    <property type="component" value="Unassembled WGS sequence"/>
</dbReference>
<evidence type="ECO:0000313" key="5">
    <source>
        <dbReference type="Proteomes" id="UP001206067"/>
    </source>
</evidence>
<dbReference type="PANTHER" id="PTHR47870:SF1">
    <property type="entry name" value="CYTOCHROME C-TYPE BIOGENESIS PROTEIN CCMH"/>
    <property type="match status" value="1"/>
</dbReference>
<dbReference type="PANTHER" id="PTHR47870">
    <property type="entry name" value="CYTOCHROME C-TYPE BIOGENESIS PROTEIN CCMH"/>
    <property type="match status" value="1"/>
</dbReference>
<dbReference type="Gene3D" id="1.25.40.10">
    <property type="entry name" value="Tetratricopeptide repeat domain"/>
    <property type="match status" value="2"/>
</dbReference>
<accession>A0ABT1XMD6</accession>
<name>A0ABT1XMD6_9SPHN</name>
<dbReference type="SUPFAM" id="SSF48452">
    <property type="entry name" value="TPR-like"/>
    <property type="match status" value="1"/>
</dbReference>
<dbReference type="PROSITE" id="PS50005">
    <property type="entry name" value="TPR"/>
    <property type="match status" value="1"/>
</dbReference>
<gene>
    <name evidence="4" type="ORF">NSO95_02595</name>
</gene>
<evidence type="ECO:0000256" key="1">
    <source>
        <dbReference type="ARBA" id="ARBA00022748"/>
    </source>
</evidence>
<keyword evidence="5" id="KW-1185">Reference proteome</keyword>